<dbReference type="AlphaFoldDB" id="A0ABD3F646"/>
<feature type="compositionally biased region" description="Low complexity" evidence="1">
    <location>
        <begin position="113"/>
        <end position="122"/>
    </location>
</feature>
<comment type="caution">
    <text evidence="2">The sequence shown here is derived from an EMBL/GenBank/DDBJ whole genome shotgun (WGS) entry which is preliminary data.</text>
</comment>
<organism evidence="2 3">
    <name type="scientific">Phytophthora oleae</name>
    <dbReference type="NCBI Taxonomy" id="2107226"/>
    <lineage>
        <taxon>Eukaryota</taxon>
        <taxon>Sar</taxon>
        <taxon>Stramenopiles</taxon>
        <taxon>Oomycota</taxon>
        <taxon>Peronosporomycetes</taxon>
        <taxon>Peronosporales</taxon>
        <taxon>Peronosporaceae</taxon>
        <taxon>Phytophthora</taxon>
    </lineage>
</organism>
<reference evidence="2 3" key="1">
    <citation type="submission" date="2024-09" db="EMBL/GenBank/DDBJ databases">
        <title>Genome sequencing and assembly of Phytophthora oleae, isolate VK10A, causative agent of rot of olive drupes.</title>
        <authorList>
            <person name="Conti Taguali S."/>
            <person name="Riolo M."/>
            <person name="La Spada F."/>
            <person name="Cacciola S.O."/>
            <person name="Dionisio G."/>
        </authorList>
    </citation>
    <scope>NUCLEOTIDE SEQUENCE [LARGE SCALE GENOMIC DNA]</scope>
    <source>
        <strain evidence="2 3">VK10A</strain>
    </source>
</reference>
<feature type="compositionally biased region" description="Polar residues" evidence="1">
    <location>
        <begin position="186"/>
        <end position="196"/>
    </location>
</feature>
<proteinExistence type="predicted"/>
<gene>
    <name evidence="2" type="ORF">V7S43_013941</name>
</gene>
<name>A0ABD3F646_9STRA</name>
<feature type="compositionally biased region" description="Low complexity" evidence="1">
    <location>
        <begin position="234"/>
        <end position="246"/>
    </location>
</feature>
<feature type="compositionally biased region" description="Polar residues" evidence="1">
    <location>
        <begin position="205"/>
        <end position="215"/>
    </location>
</feature>
<feature type="region of interest" description="Disordered" evidence="1">
    <location>
        <begin position="259"/>
        <end position="317"/>
    </location>
</feature>
<accession>A0ABD3F646</accession>
<evidence type="ECO:0000313" key="2">
    <source>
        <dbReference type="EMBL" id="KAL3660925.1"/>
    </source>
</evidence>
<dbReference type="EMBL" id="JBIMZQ010000038">
    <property type="protein sequence ID" value="KAL3660925.1"/>
    <property type="molecule type" value="Genomic_DNA"/>
</dbReference>
<feature type="region of interest" description="Disordered" evidence="1">
    <location>
        <begin position="170"/>
        <end position="246"/>
    </location>
</feature>
<feature type="compositionally biased region" description="Low complexity" evidence="1">
    <location>
        <begin position="271"/>
        <end position="282"/>
    </location>
</feature>
<sequence length="370" mass="40196">MSLHLIQIKRALATNFDALPEPEPEQDGVYGSMLNAAVDNIPMLQSMSPTPQEGGECEGWQSHENPDELVIIDPTAMESTSKHKLDTCTQLWPHTSTSEDEKDVEIDPDDSLSSDSGGSDLSSLIGSDVFDSLPRDVSDLMDSCSVQLSYSSSSSLDSSVADFHPDNVCEALKDRPRPSSPRKTTDNLSCGVSSGPFNDRRQRSNSDSNTASTAPLTEPSDALLTVEPDKTTTKDAVASSTSSTSTPFERLQARIAVNYPPSNGGVLFTNSSRGDSRATGGSDSRRDRSHGSYKHQRRPRADTGRPEARPPQSLVTGRIDEVRVQEVEQFASQCLQSSTRTWKKAIVIERVTKAWTEVARFAFRPNAAGT</sequence>
<feature type="compositionally biased region" description="Basic and acidic residues" evidence="1">
    <location>
        <begin position="299"/>
        <end position="308"/>
    </location>
</feature>
<evidence type="ECO:0000256" key="1">
    <source>
        <dbReference type="SAM" id="MobiDB-lite"/>
    </source>
</evidence>
<keyword evidence="3" id="KW-1185">Reference proteome</keyword>
<evidence type="ECO:0000313" key="3">
    <source>
        <dbReference type="Proteomes" id="UP001632037"/>
    </source>
</evidence>
<dbReference type="Proteomes" id="UP001632037">
    <property type="component" value="Unassembled WGS sequence"/>
</dbReference>
<protein>
    <submittedName>
        <fullName evidence="2">Uncharacterized protein</fullName>
    </submittedName>
</protein>
<feature type="compositionally biased region" description="Acidic residues" evidence="1">
    <location>
        <begin position="98"/>
        <end position="112"/>
    </location>
</feature>
<feature type="region of interest" description="Disordered" evidence="1">
    <location>
        <begin position="91"/>
        <end position="122"/>
    </location>
</feature>